<name>A0A9E5JQQ8_9GAMM</name>
<comment type="caution">
    <text evidence="3">The sequence shown here is derived from an EMBL/GenBank/DDBJ whole genome shotgun (WGS) entry which is preliminary data.</text>
</comment>
<dbReference type="SUPFAM" id="SSF47240">
    <property type="entry name" value="Ferritin-like"/>
    <property type="match status" value="1"/>
</dbReference>
<dbReference type="AlphaFoldDB" id="A0A9E5JQQ8"/>
<dbReference type="RefSeq" id="WP_167182109.1">
    <property type="nucleotide sequence ID" value="NZ_JAAONZ010000002.1"/>
</dbReference>
<dbReference type="GO" id="GO:0016709">
    <property type="term" value="F:oxidoreductase activity, acting on paired donors, with incorporation or reduction of molecular oxygen, NAD(P)H as one donor, and incorporation of one atom of oxygen"/>
    <property type="evidence" value="ECO:0007669"/>
    <property type="project" value="InterPro"/>
</dbReference>
<keyword evidence="4" id="KW-1185">Reference proteome</keyword>
<dbReference type="Proteomes" id="UP000787472">
    <property type="component" value="Unassembled WGS sequence"/>
</dbReference>
<dbReference type="PIRSF" id="PIRSF000040">
    <property type="entry name" value="MMOH_comp"/>
    <property type="match status" value="1"/>
</dbReference>
<keyword evidence="1" id="KW-0560">Oxidoreductase</keyword>
<evidence type="ECO:0000256" key="1">
    <source>
        <dbReference type="ARBA" id="ARBA00023002"/>
    </source>
</evidence>
<reference evidence="3" key="1">
    <citation type="submission" date="2020-03" db="EMBL/GenBank/DDBJ databases">
        <authorList>
            <person name="Guo F."/>
        </authorList>
    </citation>
    <scope>NUCLEOTIDE SEQUENCE</scope>
    <source>
        <strain evidence="3">JCM 30134</strain>
    </source>
</reference>
<gene>
    <name evidence="3" type="ORF">G8770_04240</name>
</gene>
<dbReference type="EMBL" id="JAAONZ010000002">
    <property type="protein sequence ID" value="NHO64754.1"/>
    <property type="molecule type" value="Genomic_DNA"/>
</dbReference>
<evidence type="ECO:0000256" key="2">
    <source>
        <dbReference type="ARBA" id="ARBA00023033"/>
    </source>
</evidence>
<dbReference type="InterPro" id="IPR009078">
    <property type="entry name" value="Ferritin-like_SF"/>
</dbReference>
<keyword evidence="2" id="KW-0503">Monooxygenase</keyword>
<dbReference type="InterPro" id="IPR012078">
    <property type="entry name" value="MP_mOase_hydro"/>
</dbReference>
<evidence type="ECO:0000313" key="4">
    <source>
        <dbReference type="Proteomes" id="UP000787472"/>
    </source>
</evidence>
<proteinExistence type="predicted"/>
<evidence type="ECO:0000313" key="3">
    <source>
        <dbReference type="EMBL" id="NHO64754.1"/>
    </source>
</evidence>
<dbReference type="InterPro" id="IPR003430">
    <property type="entry name" value="Phenol_Hydrox"/>
</dbReference>
<dbReference type="Gene3D" id="1.10.620.20">
    <property type="entry name" value="Ribonucleotide Reductase, subunit A"/>
    <property type="match status" value="1"/>
</dbReference>
<sequence length="339" mass="39048">MTEKRARANRKASSFAYIKPAKRRATQYEEITLHTQWDPKNFAAQGWFNYDKQGRPIWSDEATLLKSPDWWAYRDPNAEWFTPYVKRQANTGRAIEAAISGATRANLFENYNSEWLDFLGTHYSAYRYVEYGLFMALCQAQREAGSDVIAQPIVFQAVEKDRHAQDITLYGMALEKAIDGFSDNTCKQIWLEDPCWQSARKLVERLLAARDWGEINVIINCLIEPLFSSLFNRELVMRHAPLNGDATTTIVAEGAEADRDVRRQTTKAFTDLMCDQNPQNRDVINAWIIEWADDVFAACEGLRPLFDRLPNASLTFDQAYERVLTDFSEIKQDLELTLV</sequence>
<organism evidence="3 4">
    <name type="scientific">Pseudomaricurvus hydrocarbonicus</name>
    <dbReference type="NCBI Taxonomy" id="1470433"/>
    <lineage>
        <taxon>Bacteria</taxon>
        <taxon>Pseudomonadati</taxon>
        <taxon>Pseudomonadota</taxon>
        <taxon>Gammaproteobacteria</taxon>
        <taxon>Cellvibrionales</taxon>
        <taxon>Cellvibrionaceae</taxon>
        <taxon>Pseudomaricurvus</taxon>
    </lineage>
</organism>
<protein>
    <submittedName>
        <fullName evidence="3">Uncharacterized protein</fullName>
    </submittedName>
</protein>
<accession>A0A9E5JQQ8</accession>
<dbReference type="Pfam" id="PF02332">
    <property type="entry name" value="Phenol_Hydrox"/>
    <property type="match status" value="1"/>
</dbReference>
<dbReference type="InterPro" id="IPR012348">
    <property type="entry name" value="RNR-like"/>
</dbReference>